<keyword evidence="2" id="KW-1185">Reference proteome</keyword>
<accession>A0A3L6S216</accession>
<dbReference type="AlphaFoldDB" id="A0A3L6S216"/>
<reference evidence="2" key="1">
    <citation type="journal article" date="2019" name="Nat. Commun.">
        <title>The genome of broomcorn millet.</title>
        <authorList>
            <person name="Zou C."/>
            <person name="Miki D."/>
            <person name="Li D."/>
            <person name="Tang Q."/>
            <person name="Xiao L."/>
            <person name="Rajput S."/>
            <person name="Deng P."/>
            <person name="Jia W."/>
            <person name="Huang R."/>
            <person name="Zhang M."/>
            <person name="Sun Y."/>
            <person name="Hu J."/>
            <person name="Fu X."/>
            <person name="Schnable P.S."/>
            <person name="Li F."/>
            <person name="Zhang H."/>
            <person name="Feng B."/>
            <person name="Zhu X."/>
            <person name="Liu R."/>
            <person name="Schnable J.C."/>
            <person name="Zhu J.-K."/>
            <person name="Zhang H."/>
        </authorList>
    </citation>
    <scope>NUCLEOTIDE SEQUENCE [LARGE SCALE GENOMIC DNA]</scope>
</reference>
<evidence type="ECO:0000313" key="1">
    <source>
        <dbReference type="EMBL" id="RLN13204.1"/>
    </source>
</evidence>
<name>A0A3L6S216_PANMI</name>
<proteinExistence type="predicted"/>
<gene>
    <name evidence="1" type="ORF">C2845_PM09G14870</name>
</gene>
<organism evidence="1 2">
    <name type="scientific">Panicum miliaceum</name>
    <name type="common">Proso millet</name>
    <name type="synonym">Broomcorn millet</name>
    <dbReference type="NCBI Taxonomy" id="4540"/>
    <lineage>
        <taxon>Eukaryota</taxon>
        <taxon>Viridiplantae</taxon>
        <taxon>Streptophyta</taxon>
        <taxon>Embryophyta</taxon>
        <taxon>Tracheophyta</taxon>
        <taxon>Spermatophyta</taxon>
        <taxon>Magnoliopsida</taxon>
        <taxon>Liliopsida</taxon>
        <taxon>Poales</taxon>
        <taxon>Poaceae</taxon>
        <taxon>PACMAD clade</taxon>
        <taxon>Panicoideae</taxon>
        <taxon>Panicodae</taxon>
        <taxon>Paniceae</taxon>
        <taxon>Panicinae</taxon>
        <taxon>Panicum</taxon>
        <taxon>Panicum sect. Panicum</taxon>
    </lineage>
</organism>
<dbReference type="Proteomes" id="UP000275267">
    <property type="component" value="Unassembled WGS sequence"/>
</dbReference>
<evidence type="ECO:0000313" key="2">
    <source>
        <dbReference type="Proteomes" id="UP000275267"/>
    </source>
</evidence>
<sequence length="94" mass="10712">MQMTDDQWPPMAYFPKSGDTECRSAQADLVIVVSMRNEAFQEKFVLQEENGILITEKEALLREEHIASLKMEARPCKKEEIHGGLKREDGTLCA</sequence>
<dbReference type="EMBL" id="PQIB02000006">
    <property type="protein sequence ID" value="RLN13204.1"/>
    <property type="molecule type" value="Genomic_DNA"/>
</dbReference>
<protein>
    <submittedName>
        <fullName evidence="1">Uncharacterized protein</fullName>
    </submittedName>
</protein>
<comment type="caution">
    <text evidence="1">The sequence shown here is derived from an EMBL/GenBank/DDBJ whole genome shotgun (WGS) entry which is preliminary data.</text>
</comment>